<reference evidence="7 8" key="1">
    <citation type="submission" date="2020-04" db="EMBL/GenBank/DDBJ databases">
        <title>MicrobeNet Type strains.</title>
        <authorList>
            <person name="Nicholson A.C."/>
        </authorList>
    </citation>
    <scope>NUCLEOTIDE SEQUENCE [LARGE SCALE GENOMIC DNA]</scope>
    <source>
        <strain evidence="7 8">DSM 45078</strain>
    </source>
</reference>
<dbReference type="GO" id="GO:0003677">
    <property type="term" value="F:DNA binding"/>
    <property type="evidence" value="ECO:0007669"/>
    <property type="project" value="UniProtKB-KW"/>
</dbReference>
<evidence type="ECO:0000313" key="8">
    <source>
        <dbReference type="Proteomes" id="UP000565715"/>
    </source>
</evidence>
<dbReference type="InterPro" id="IPR036388">
    <property type="entry name" value="WH-like_DNA-bd_sf"/>
</dbReference>
<dbReference type="GO" id="GO:0003700">
    <property type="term" value="F:DNA-binding transcription factor activity"/>
    <property type="evidence" value="ECO:0007669"/>
    <property type="project" value="TreeGrafter"/>
</dbReference>
<dbReference type="PROSITE" id="PS51078">
    <property type="entry name" value="ICLR_ED"/>
    <property type="match status" value="1"/>
</dbReference>
<dbReference type="InterPro" id="IPR029016">
    <property type="entry name" value="GAF-like_dom_sf"/>
</dbReference>
<dbReference type="InterPro" id="IPR036390">
    <property type="entry name" value="WH_DNA-bd_sf"/>
</dbReference>
<dbReference type="Pfam" id="PF09339">
    <property type="entry name" value="HTH_IclR"/>
    <property type="match status" value="1"/>
</dbReference>
<feature type="region of interest" description="Disordered" evidence="4">
    <location>
        <begin position="256"/>
        <end position="290"/>
    </location>
</feature>
<evidence type="ECO:0000313" key="7">
    <source>
        <dbReference type="EMBL" id="NKY31943.1"/>
    </source>
</evidence>
<feature type="domain" description="IclR-ED" evidence="6">
    <location>
        <begin position="80"/>
        <end position="259"/>
    </location>
</feature>
<organism evidence="7 8">
    <name type="scientific">Nocardia speluncae</name>
    <dbReference type="NCBI Taxonomy" id="419477"/>
    <lineage>
        <taxon>Bacteria</taxon>
        <taxon>Bacillati</taxon>
        <taxon>Actinomycetota</taxon>
        <taxon>Actinomycetes</taxon>
        <taxon>Mycobacteriales</taxon>
        <taxon>Nocardiaceae</taxon>
        <taxon>Nocardia</taxon>
    </lineage>
</organism>
<dbReference type="SUPFAM" id="SSF55781">
    <property type="entry name" value="GAF domain-like"/>
    <property type="match status" value="1"/>
</dbReference>
<dbReference type="PANTHER" id="PTHR30136:SF24">
    <property type="entry name" value="HTH-TYPE TRANSCRIPTIONAL REPRESSOR ALLR"/>
    <property type="match status" value="1"/>
</dbReference>
<dbReference type="GO" id="GO:0045892">
    <property type="term" value="P:negative regulation of DNA-templated transcription"/>
    <property type="evidence" value="ECO:0007669"/>
    <property type="project" value="TreeGrafter"/>
</dbReference>
<keyword evidence="3" id="KW-0804">Transcription</keyword>
<evidence type="ECO:0000259" key="5">
    <source>
        <dbReference type="PROSITE" id="PS51077"/>
    </source>
</evidence>
<accession>A0A846XBC0</accession>
<comment type="caution">
    <text evidence="7">The sequence shown here is derived from an EMBL/GenBank/DDBJ whole genome shotgun (WGS) entry which is preliminary data.</text>
</comment>
<gene>
    <name evidence="7" type="ORF">HGA13_02475</name>
</gene>
<keyword evidence="2" id="KW-0238">DNA-binding</keyword>
<dbReference type="PROSITE" id="PS51077">
    <property type="entry name" value="HTH_ICLR"/>
    <property type="match status" value="1"/>
</dbReference>
<dbReference type="PANTHER" id="PTHR30136">
    <property type="entry name" value="HELIX-TURN-HELIX TRANSCRIPTIONAL REGULATOR, ICLR FAMILY"/>
    <property type="match status" value="1"/>
</dbReference>
<keyword evidence="1" id="KW-0805">Transcription regulation</keyword>
<dbReference type="Gene3D" id="1.10.10.10">
    <property type="entry name" value="Winged helix-like DNA-binding domain superfamily/Winged helix DNA-binding domain"/>
    <property type="match status" value="1"/>
</dbReference>
<dbReference type="SUPFAM" id="SSF46785">
    <property type="entry name" value="Winged helix' DNA-binding domain"/>
    <property type="match status" value="1"/>
</dbReference>
<dbReference type="InterPro" id="IPR050707">
    <property type="entry name" value="HTH_MetabolicPath_Reg"/>
</dbReference>
<protein>
    <submittedName>
        <fullName evidence="7">IclR family transcriptional regulator</fullName>
    </submittedName>
</protein>
<evidence type="ECO:0000256" key="1">
    <source>
        <dbReference type="ARBA" id="ARBA00023015"/>
    </source>
</evidence>
<dbReference type="RefSeq" id="WP_068036069.1">
    <property type="nucleotide sequence ID" value="NZ_JAAXOO010000001.1"/>
</dbReference>
<dbReference type="SMART" id="SM00346">
    <property type="entry name" value="HTH_ICLR"/>
    <property type="match status" value="1"/>
</dbReference>
<name>A0A846XBC0_9NOCA</name>
<feature type="domain" description="HTH iclR-type" evidence="5">
    <location>
        <begin position="19"/>
        <end position="79"/>
    </location>
</feature>
<evidence type="ECO:0000259" key="6">
    <source>
        <dbReference type="PROSITE" id="PS51078"/>
    </source>
</evidence>
<proteinExistence type="predicted"/>
<dbReference type="AlphaFoldDB" id="A0A846XBC0"/>
<sequence length="290" mass="30647">MTVTDLVSTPRDAARELPQSMVERMTVILDAFEGRAARLSLEDVADYAGLPRSTVHRILHQLVGLDWIEHTASGYRLGRRALGLAGGDGGRSEIRAAAAPLLHQLHLQTGLVVHLTVLEGGDSVYLDKVGGRFATCVPSRVGGRAPAYATAGGKALLAGLSPENVDGLYSPRLRGCTDRTVGDLPALHQELNRIRRRSGLAFEHGESAPGVSCVGVAIRGYDGPVAGISLCGDTRSAPLDRVAPLVADAARTISRTLYPEHSDRRRPRSNARIPAGPPETTAPLVAARAG</sequence>
<dbReference type="Proteomes" id="UP000565715">
    <property type="component" value="Unassembled WGS sequence"/>
</dbReference>
<keyword evidence="8" id="KW-1185">Reference proteome</keyword>
<evidence type="ECO:0000256" key="2">
    <source>
        <dbReference type="ARBA" id="ARBA00023125"/>
    </source>
</evidence>
<evidence type="ECO:0000256" key="4">
    <source>
        <dbReference type="SAM" id="MobiDB-lite"/>
    </source>
</evidence>
<dbReference type="EMBL" id="JAAXOO010000001">
    <property type="protein sequence ID" value="NKY31943.1"/>
    <property type="molecule type" value="Genomic_DNA"/>
</dbReference>
<evidence type="ECO:0000256" key="3">
    <source>
        <dbReference type="ARBA" id="ARBA00023163"/>
    </source>
</evidence>
<dbReference type="InterPro" id="IPR005471">
    <property type="entry name" value="Tscrpt_reg_IclR_N"/>
</dbReference>
<dbReference type="Gene3D" id="3.30.450.40">
    <property type="match status" value="1"/>
</dbReference>
<dbReference type="InterPro" id="IPR014757">
    <property type="entry name" value="Tscrpt_reg_IclR_C"/>
</dbReference>
<dbReference type="Pfam" id="PF01614">
    <property type="entry name" value="IclR_C"/>
    <property type="match status" value="1"/>
</dbReference>